<sequence length="367" mass="42282">MSKNLNENERDETGDYAVNEDDDDGVDNEDTIAEDELHELEEDNDLEALQAEAEMDIEELRKRYYGGIIEANEGQGSSDITGGDEEEEDETSEEEGGDEIPSELVHFMNTENGDMQGYGSDEDDDEYAPKIYKPPRVGPEYQHTNIPDVDSTYKAVHDHADVLWKPTEKLNDQQLDQYQESVLEYSQDMDASKLPALQSDPVQPRMDRPIPFWDSEEALYALMQNDYDPIKAKKSFSDGPPDVNLPRKTHFGIYLPWEEEDLLKFETGLHVYLKKFNKIQHEYLPGRSLGEVIHFYYRWKKTERFDMWRQQHQHAYAYAQDLQSNSTDIMENIIELIERDDVPAAEANVLVAEAQVITAKIQGHPPP</sequence>
<dbReference type="WBParaSite" id="PS1159_v2.g2792.t1">
    <property type="protein sequence ID" value="PS1159_v2.g2792.t1"/>
    <property type="gene ID" value="PS1159_v2.g2792"/>
</dbReference>
<evidence type="ECO:0000313" key="1">
    <source>
        <dbReference type="Proteomes" id="UP000887580"/>
    </source>
</evidence>
<proteinExistence type="predicted"/>
<evidence type="ECO:0000313" key="2">
    <source>
        <dbReference type="WBParaSite" id="PS1159_v2.g2792.t1"/>
    </source>
</evidence>
<name>A0AC35G8P0_9BILA</name>
<reference evidence="2" key="1">
    <citation type="submission" date="2022-11" db="UniProtKB">
        <authorList>
            <consortium name="WormBaseParasite"/>
        </authorList>
    </citation>
    <scope>IDENTIFICATION</scope>
</reference>
<organism evidence="1 2">
    <name type="scientific">Panagrolaimus sp. PS1159</name>
    <dbReference type="NCBI Taxonomy" id="55785"/>
    <lineage>
        <taxon>Eukaryota</taxon>
        <taxon>Metazoa</taxon>
        <taxon>Ecdysozoa</taxon>
        <taxon>Nematoda</taxon>
        <taxon>Chromadorea</taxon>
        <taxon>Rhabditida</taxon>
        <taxon>Tylenchina</taxon>
        <taxon>Panagrolaimomorpha</taxon>
        <taxon>Panagrolaimoidea</taxon>
        <taxon>Panagrolaimidae</taxon>
        <taxon>Panagrolaimus</taxon>
    </lineage>
</organism>
<accession>A0AC35G8P0</accession>
<dbReference type="Proteomes" id="UP000887580">
    <property type="component" value="Unplaced"/>
</dbReference>
<protein>
    <submittedName>
        <fullName evidence="2">SANT domain-containing protein</fullName>
    </submittedName>
</protein>